<evidence type="ECO:0000313" key="4">
    <source>
        <dbReference type="Proteomes" id="UP001499841"/>
    </source>
</evidence>
<evidence type="ECO:0000256" key="2">
    <source>
        <dbReference type="SAM" id="Phobius"/>
    </source>
</evidence>
<proteinExistence type="predicted"/>
<keyword evidence="4" id="KW-1185">Reference proteome</keyword>
<dbReference type="NCBIfam" id="TIGR02228">
    <property type="entry name" value="sigpep_I_arch"/>
    <property type="match status" value="1"/>
</dbReference>
<feature type="transmembrane region" description="Helical" evidence="2">
    <location>
        <begin position="21"/>
        <end position="43"/>
    </location>
</feature>
<evidence type="ECO:0000313" key="3">
    <source>
        <dbReference type="EMBL" id="GAA4286377.1"/>
    </source>
</evidence>
<dbReference type="EC" id="3.4.21.89" evidence="1"/>
<name>A0ABP8ER03_9MICO</name>
<sequence length="197" mass="20622">MTTTATRASRTAPGRTPRLPGALPLVGNVLLVAVTLVAAIYLLPGLLGYQRYVITGGSMSGAFEKGSIAFERTVPVAALEVGDVITYMPPADAGVDNLVTHRITEITTAEDGTPLLRTQGDANADADPWTFQLVDEVQPVVSFTVPFLGYVFMALADPAVRILVIGVPAALVALRSLADVVRALRGERRPAGAEVAA</sequence>
<comment type="caution">
    <text evidence="3">The sequence shown here is derived from an EMBL/GenBank/DDBJ whole genome shotgun (WGS) entry which is preliminary data.</text>
</comment>
<gene>
    <name evidence="3" type="ORF">GCM10022262_07360</name>
</gene>
<dbReference type="CDD" id="cd06530">
    <property type="entry name" value="S26_SPase_I"/>
    <property type="match status" value="1"/>
</dbReference>
<accession>A0ABP8ER03</accession>
<organism evidence="3 4">
    <name type="scientific">Georgenia daeguensis</name>
    <dbReference type="NCBI Taxonomy" id="908355"/>
    <lineage>
        <taxon>Bacteria</taxon>
        <taxon>Bacillati</taxon>
        <taxon>Actinomycetota</taxon>
        <taxon>Actinomycetes</taxon>
        <taxon>Micrococcales</taxon>
        <taxon>Bogoriellaceae</taxon>
        <taxon>Georgenia</taxon>
    </lineage>
</organism>
<dbReference type="RefSeq" id="WP_345037830.1">
    <property type="nucleotide sequence ID" value="NZ_BAABBA010000003.1"/>
</dbReference>
<keyword evidence="2" id="KW-0472">Membrane</keyword>
<keyword evidence="2" id="KW-1133">Transmembrane helix</keyword>
<dbReference type="EMBL" id="BAABBA010000003">
    <property type="protein sequence ID" value="GAA4286377.1"/>
    <property type="molecule type" value="Genomic_DNA"/>
</dbReference>
<reference evidence="4" key="1">
    <citation type="journal article" date="2019" name="Int. J. Syst. Evol. Microbiol.">
        <title>The Global Catalogue of Microorganisms (GCM) 10K type strain sequencing project: providing services to taxonomists for standard genome sequencing and annotation.</title>
        <authorList>
            <consortium name="The Broad Institute Genomics Platform"/>
            <consortium name="The Broad Institute Genome Sequencing Center for Infectious Disease"/>
            <person name="Wu L."/>
            <person name="Ma J."/>
        </authorList>
    </citation>
    <scope>NUCLEOTIDE SEQUENCE [LARGE SCALE GENOMIC DNA]</scope>
    <source>
        <strain evidence="4">JCM 17459</strain>
    </source>
</reference>
<keyword evidence="2" id="KW-0812">Transmembrane</keyword>
<dbReference type="InterPro" id="IPR001733">
    <property type="entry name" value="Peptidase_S26B"/>
</dbReference>
<dbReference type="InterPro" id="IPR019533">
    <property type="entry name" value="Peptidase_S26"/>
</dbReference>
<dbReference type="Proteomes" id="UP001499841">
    <property type="component" value="Unassembled WGS sequence"/>
</dbReference>
<protein>
    <recommendedName>
        <fullName evidence="1">Signal peptidase I</fullName>
        <ecNumber evidence="1">3.4.21.89</ecNumber>
    </recommendedName>
</protein>
<evidence type="ECO:0000256" key="1">
    <source>
        <dbReference type="NCBIfam" id="TIGR02228"/>
    </source>
</evidence>